<protein>
    <recommendedName>
        <fullName evidence="3">PCI domain-containing protein</fullName>
    </recommendedName>
</protein>
<dbReference type="GO" id="GO:0005829">
    <property type="term" value="C:cytosol"/>
    <property type="evidence" value="ECO:0007669"/>
    <property type="project" value="TreeGrafter"/>
</dbReference>
<dbReference type="Gene3D" id="1.25.40.990">
    <property type="match status" value="1"/>
</dbReference>
<dbReference type="GO" id="GO:0005634">
    <property type="term" value="C:nucleus"/>
    <property type="evidence" value="ECO:0007669"/>
    <property type="project" value="TreeGrafter"/>
</dbReference>
<accession>A0A0D7BVX0</accession>
<gene>
    <name evidence="4" type="ORF">CYLTODRAFT_416781</name>
</gene>
<dbReference type="PANTHER" id="PTHR12387">
    <property type="entry name" value="26S PROTEASOME NON-ATPASE REGULATORY SUBUNIT 8"/>
    <property type="match status" value="1"/>
</dbReference>
<name>A0A0D7BVX0_9AGAR</name>
<comment type="similarity">
    <text evidence="1">Belongs to the proteasome subunit S14 family.</text>
</comment>
<evidence type="ECO:0000259" key="3">
    <source>
        <dbReference type="PROSITE" id="PS50250"/>
    </source>
</evidence>
<dbReference type="InterPro" id="IPR006746">
    <property type="entry name" value="26S_Psome_Rpn12"/>
</dbReference>
<dbReference type="Proteomes" id="UP000054007">
    <property type="component" value="Unassembled WGS sequence"/>
</dbReference>
<dbReference type="FunFam" id="1.25.40.990:FF:000001">
    <property type="entry name" value="26S proteasome non-ATPase regulatory subunit"/>
    <property type="match status" value="1"/>
</dbReference>
<dbReference type="InterPro" id="IPR000717">
    <property type="entry name" value="PCI_dom"/>
</dbReference>
<reference evidence="4 5" key="1">
    <citation type="journal article" date="2015" name="Fungal Genet. Biol.">
        <title>Evolution of novel wood decay mechanisms in Agaricales revealed by the genome sequences of Fistulina hepatica and Cylindrobasidium torrendii.</title>
        <authorList>
            <person name="Floudas D."/>
            <person name="Held B.W."/>
            <person name="Riley R."/>
            <person name="Nagy L.G."/>
            <person name="Koehler G."/>
            <person name="Ransdell A.S."/>
            <person name="Younus H."/>
            <person name="Chow J."/>
            <person name="Chiniquy J."/>
            <person name="Lipzen A."/>
            <person name="Tritt A."/>
            <person name="Sun H."/>
            <person name="Haridas S."/>
            <person name="LaButti K."/>
            <person name="Ohm R.A."/>
            <person name="Kues U."/>
            <person name="Blanchette R.A."/>
            <person name="Grigoriev I.V."/>
            <person name="Minto R.E."/>
            <person name="Hibbett D.S."/>
        </authorList>
    </citation>
    <scope>NUCLEOTIDE SEQUENCE [LARGE SCALE GENOMIC DNA]</scope>
    <source>
        <strain evidence="4 5">FP15055 ss-10</strain>
    </source>
</reference>
<dbReference type="GO" id="GO:0043161">
    <property type="term" value="P:proteasome-mediated ubiquitin-dependent protein catabolic process"/>
    <property type="evidence" value="ECO:0007669"/>
    <property type="project" value="TreeGrafter"/>
</dbReference>
<dbReference type="AlphaFoldDB" id="A0A0D7BVX0"/>
<dbReference type="Pfam" id="PF10075">
    <property type="entry name" value="CSN8_PSD8_EIF3K"/>
    <property type="match status" value="1"/>
</dbReference>
<sequence>MATSLRSLYEELNRSFAGPKSDLKKCGTLLSQLKIGLIEAGLLIPQGNANPEDLIVARDILEVGAIWSIRSRDEASFDRYFSQLLTFYTDYASALPPSKREYPIRGLNLTRLLTQNRIADFHTTLESLPIPADAIGDNPYIAHPVNLERWLMEGSYHKVWNARTGAPAEEYKYFIESLIGTIRNEIASCEEAAYTTLPMKDAALLLFFDTPSELLTFAQKRGWQIDLTGQTITFARKDEEKKEFPTERLIQSSLLYARELEQIV</sequence>
<dbReference type="STRING" id="1314674.A0A0D7BVX0"/>
<evidence type="ECO:0000256" key="2">
    <source>
        <dbReference type="ARBA" id="ARBA00022942"/>
    </source>
</evidence>
<evidence type="ECO:0000313" key="5">
    <source>
        <dbReference type="Proteomes" id="UP000054007"/>
    </source>
</evidence>
<evidence type="ECO:0000313" key="4">
    <source>
        <dbReference type="EMBL" id="KIY73756.1"/>
    </source>
</evidence>
<dbReference type="EMBL" id="KN880434">
    <property type="protein sequence ID" value="KIY73756.1"/>
    <property type="molecule type" value="Genomic_DNA"/>
</dbReference>
<feature type="domain" description="PCI" evidence="3">
    <location>
        <begin position="75"/>
        <end position="251"/>
    </location>
</feature>
<keyword evidence="5" id="KW-1185">Reference proteome</keyword>
<keyword evidence="2" id="KW-0647">Proteasome</keyword>
<dbReference type="InterPro" id="IPR033464">
    <property type="entry name" value="CSN8_PSD8_EIF3K"/>
</dbReference>
<dbReference type="PROSITE" id="PS50250">
    <property type="entry name" value="PCI"/>
    <property type="match status" value="1"/>
</dbReference>
<organism evidence="4 5">
    <name type="scientific">Cylindrobasidium torrendii FP15055 ss-10</name>
    <dbReference type="NCBI Taxonomy" id="1314674"/>
    <lineage>
        <taxon>Eukaryota</taxon>
        <taxon>Fungi</taxon>
        <taxon>Dikarya</taxon>
        <taxon>Basidiomycota</taxon>
        <taxon>Agaricomycotina</taxon>
        <taxon>Agaricomycetes</taxon>
        <taxon>Agaricomycetidae</taxon>
        <taxon>Agaricales</taxon>
        <taxon>Marasmiineae</taxon>
        <taxon>Physalacriaceae</taxon>
        <taxon>Cylindrobasidium</taxon>
    </lineage>
</organism>
<dbReference type="PANTHER" id="PTHR12387:SF0">
    <property type="entry name" value="26S PROTEASOME NON-ATPASE REGULATORY SUBUNIT 8"/>
    <property type="match status" value="1"/>
</dbReference>
<proteinExistence type="inferred from homology"/>
<dbReference type="OrthoDB" id="8775810at2759"/>
<evidence type="ECO:0000256" key="1">
    <source>
        <dbReference type="ARBA" id="ARBA00009627"/>
    </source>
</evidence>
<dbReference type="GO" id="GO:0008541">
    <property type="term" value="C:proteasome regulatory particle, lid subcomplex"/>
    <property type="evidence" value="ECO:0007669"/>
    <property type="project" value="TreeGrafter"/>
</dbReference>